<evidence type="ECO:0000313" key="3">
    <source>
        <dbReference type="EMBL" id="MBW8289448.1"/>
    </source>
</evidence>
<dbReference type="InterPro" id="IPR009739">
    <property type="entry name" value="LprI-like_N"/>
</dbReference>
<gene>
    <name evidence="3" type="ORF">KIF53_17575</name>
</gene>
<evidence type="ECO:0000313" key="4">
    <source>
        <dbReference type="Proteomes" id="UP000711178"/>
    </source>
</evidence>
<dbReference type="RefSeq" id="WP_043580645.1">
    <property type="nucleotide sequence ID" value="NZ_CP142381.1"/>
</dbReference>
<evidence type="ECO:0000256" key="1">
    <source>
        <dbReference type="SAM" id="SignalP"/>
    </source>
</evidence>
<dbReference type="Proteomes" id="UP000711178">
    <property type="component" value="Unassembled WGS sequence"/>
</dbReference>
<comment type="caution">
    <text evidence="3">The sequence shown here is derived from an EMBL/GenBank/DDBJ whole genome shotgun (WGS) entry which is preliminary data.</text>
</comment>
<evidence type="ECO:0000259" key="2">
    <source>
        <dbReference type="Pfam" id="PF07007"/>
    </source>
</evidence>
<feature type="domain" description="Lysozyme inhibitor LprI-like N-terminal" evidence="2">
    <location>
        <begin position="24"/>
        <end position="124"/>
    </location>
</feature>
<keyword evidence="4" id="KW-1185">Reference proteome</keyword>
<protein>
    <submittedName>
        <fullName evidence="3">DUF1311 domain-containing protein</fullName>
    </submittedName>
</protein>
<dbReference type="GeneID" id="89686279"/>
<accession>A0ABS7FH86</accession>
<feature type="chain" id="PRO_5046268615" evidence="1">
    <location>
        <begin position="19"/>
        <end position="129"/>
    </location>
</feature>
<dbReference type="EMBL" id="JAHDTB010000018">
    <property type="protein sequence ID" value="MBW8289448.1"/>
    <property type="molecule type" value="Genomic_DNA"/>
</dbReference>
<dbReference type="Pfam" id="PF07007">
    <property type="entry name" value="LprI"/>
    <property type="match status" value="1"/>
</dbReference>
<name>A0ABS7FH86_9NEIS</name>
<organism evidence="3 4">
    <name type="scientific">Chromobacterium subtsugae</name>
    <dbReference type="NCBI Taxonomy" id="251747"/>
    <lineage>
        <taxon>Bacteria</taxon>
        <taxon>Pseudomonadati</taxon>
        <taxon>Pseudomonadota</taxon>
        <taxon>Betaproteobacteria</taxon>
        <taxon>Neisseriales</taxon>
        <taxon>Chromobacteriaceae</taxon>
        <taxon>Chromobacterium</taxon>
    </lineage>
</organism>
<feature type="signal peptide" evidence="1">
    <location>
        <begin position="1"/>
        <end position="18"/>
    </location>
</feature>
<sequence>MRMRLTLALALLASPAWAGALDDCAQSAADTPAVAACLQQRHADAQRLLAAQEDKSLAAMRKLDRASDNRFHAARALLRARQAYQTYRRQQCDWLAASYASGNGADRARLACQIDLDTQRLAELGRQGS</sequence>
<proteinExistence type="predicted"/>
<dbReference type="Gene3D" id="1.20.1270.180">
    <property type="match status" value="1"/>
</dbReference>
<reference evidence="3 4" key="1">
    <citation type="submission" date="2021-05" db="EMBL/GenBank/DDBJ databases">
        <title>Draft Whole Genome Sequencing Of Biosensor Chromobacterium violaceum Strain CV026 Reveals A Regulatory RNA In Chromobacterium violaceum Phenotype Regulatory Network.</title>
        <authorList>
            <person name="Hong K.W."/>
            <person name="Chan K.G."/>
            <person name="Chang C.-Y."/>
        </authorList>
    </citation>
    <scope>NUCLEOTIDE SEQUENCE [LARGE SCALE GENOMIC DNA]</scope>
    <source>
        <strain evidence="3 4">ATCC 31532</strain>
    </source>
</reference>
<keyword evidence="1" id="KW-0732">Signal</keyword>